<dbReference type="PANTHER" id="PTHR37946:SF1">
    <property type="entry name" value="SLL1969 PROTEIN"/>
    <property type="match status" value="1"/>
</dbReference>
<proteinExistence type="predicted"/>
<dbReference type="AlphaFoldDB" id="A0A840GJC3"/>
<organism evidence="2 3">
    <name type="scientific">Rhodocyclus tenuis</name>
    <name type="common">Rhodospirillum tenue</name>
    <dbReference type="NCBI Taxonomy" id="1066"/>
    <lineage>
        <taxon>Bacteria</taxon>
        <taxon>Pseudomonadati</taxon>
        <taxon>Pseudomonadota</taxon>
        <taxon>Betaproteobacteria</taxon>
        <taxon>Rhodocyclales</taxon>
        <taxon>Rhodocyclaceae</taxon>
        <taxon>Rhodocyclus</taxon>
    </lineage>
</organism>
<gene>
    <name evidence="2" type="ORF">GGD90_002661</name>
</gene>
<evidence type="ECO:0000259" key="1">
    <source>
        <dbReference type="Pfam" id="PF07819"/>
    </source>
</evidence>
<dbReference type="Pfam" id="PF07819">
    <property type="entry name" value="PGAP1"/>
    <property type="match status" value="1"/>
</dbReference>
<dbReference type="GO" id="GO:0016788">
    <property type="term" value="F:hydrolase activity, acting on ester bonds"/>
    <property type="evidence" value="ECO:0007669"/>
    <property type="project" value="InterPro"/>
</dbReference>
<evidence type="ECO:0000313" key="3">
    <source>
        <dbReference type="Proteomes" id="UP000587070"/>
    </source>
</evidence>
<dbReference type="SUPFAM" id="SSF53474">
    <property type="entry name" value="alpha/beta-Hydrolases"/>
    <property type="match status" value="1"/>
</dbReference>
<reference evidence="2 3" key="1">
    <citation type="submission" date="2020-08" db="EMBL/GenBank/DDBJ databases">
        <title>Genome sequencing of Purple Non-Sulfur Bacteria from various extreme environments.</title>
        <authorList>
            <person name="Mayer M."/>
        </authorList>
    </citation>
    <scope>NUCLEOTIDE SEQUENCE [LARGE SCALE GENOMIC DNA]</scope>
    <source>
        <strain evidence="2 3">2761</strain>
    </source>
</reference>
<dbReference type="InterPro" id="IPR029058">
    <property type="entry name" value="AB_hydrolase_fold"/>
</dbReference>
<dbReference type="PANTHER" id="PTHR37946">
    <property type="entry name" value="SLL1969 PROTEIN"/>
    <property type="match status" value="1"/>
</dbReference>
<sequence>MGSKNENSQRLLPARLPAKPIRPAAMADDLRGASQLLIDAVKGVTDIVETMHATIVRVSPPVGEGPTGRTRGISGLVYRSVRGVTHAVGVGLDNALAGLAPLIGSSHSSPRREALLAVLNGVLGDYLVASGNPLAIPMQLRRNGQPLRLERQALAADCTPASPRLLVLVHGLCMGDLGWQRAGHEHGEALARDLGYSVLHLRYNSGQHISSNGREFATLLEQLVQAWPLPVDELVILGHSMGGLLARSAFHYAQQDGLKWPGLLRKLVFLGTPHHGSPLERAGSWVDLVLGLSPYSAPFARLGNIRSAGVKDLRHGNLLDEDWQRHTASAQHSAGHLRDRRTPVPLPAGVRCYAIAASKQAKPAAPGKRLAGDGLVPVSSGLGQHKEQTLTLPIPETQQFIAYRLNHFELLSSEEVYAQIRSWLKEP</sequence>
<feature type="domain" description="GPI inositol-deacylase PGAP1-like alpha/beta" evidence="1">
    <location>
        <begin position="231"/>
        <end position="332"/>
    </location>
</feature>
<name>A0A840GJC3_RHOTE</name>
<dbReference type="RefSeq" id="WP_221227774.1">
    <property type="nucleotide sequence ID" value="NZ_JACIGE010000010.1"/>
</dbReference>
<keyword evidence="3" id="KW-1185">Reference proteome</keyword>
<evidence type="ECO:0000313" key="2">
    <source>
        <dbReference type="EMBL" id="MBB4248269.1"/>
    </source>
</evidence>
<accession>A0A840GJC3</accession>
<comment type="caution">
    <text evidence="2">The sequence shown here is derived from an EMBL/GenBank/DDBJ whole genome shotgun (WGS) entry which is preliminary data.</text>
</comment>
<dbReference type="Proteomes" id="UP000587070">
    <property type="component" value="Unassembled WGS sequence"/>
</dbReference>
<protein>
    <submittedName>
        <fullName evidence="2">Pimeloyl-ACP methyl ester carboxylesterase</fullName>
    </submittedName>
</protein>
<dbReference type="InterPro" id="IPR012908">
    <property type="entry name" value="PGAP1-ab_dom-like"/>
</dbReference>
<dbReference type="Gene3D" id="3.40.50.1820">
    <property type="entry name" value="alpha/beta hydrolase"/>
    <property type="match status" value="1"/>
</dbReference>
<dbReference type="EMBL" id="JACIGE010000010">
    <property type="protein sequence ID" value="MBB4248269.1"/>
    <property type="molecule type" value="Genomic_DNA"/>
</dbReference>